<name>A0ABS2PAK7_9BACL</name>
<keyword evidence="1" id="KW-1133">Transmembrane helix</keyword>
<feature type="domain" description="WxL Interacting Protein host binding" evidence="4">
    <location>
        <begin position="148"/>
        <end position="278"/>
    </location>
</feature>
<feature type="signal peptide" evidence="2">
    <location>
        <begin position="1"/>
        <end position="23"/>
    </location>
</feature>
<feature type="domain" description="WxL Interacting Protein peptidoglycan binding" evidence="3">
    <location>
        <begin position="28"/>
        <end position="139"/>
    </location>
</feature>
<dbReference type="InterPro" id="IPR010317">
    <property type="entry name" value="WxLIP_PGBD"/>
</dbReference>
<protein>
    <recommendedName>
        <fullName evidence="7">DUF3324 domain-containing protein</fullName>
    </recommendedName>
</protein>
<evidence type="ECO:0000259" key="3">
    <source>
        <dbReference type="Pfam" id="PF06030"/>
    </source>
</evidence>
<evidence type="ECO:0000313" key="6">
    <source>
        <dbReference type="Proteomes" id="UP000741863"/>
    </source>
</evidence>
<evidence type="ECO:0000259" key="4">
    <source>
        <dbReference type="Pfam" id="PF11797"/>
    </source>
</evidence>
<evidence type="ECO:0000256" key="1">
    <source>
        <dbReference type="SAM" id="Phobius"/>
    </source>
</evidence>
<keyword evidence="1" id="KW-0472">Membrane</keyword>
<comment type="caution">
    <text evidence="5">The sequence shown here is derived from an EMBL/GenBank/DDBJ whole genome shotgun (WGS) entry which is preliminary data.</text>
</comment>
<accession>A0ABS2PAK7</accession>
<feature type="chain" id="PRO_5045166570" description="DUF3324 domain-containing protein" evidence="2">
    <location>
        <begin position="24"/>
        <end position="319"/>
    </location>
</feature>
<feature type="transmembrane region" description="Helical" evidence="1">
    <location>
        <begin position="292"/>
        <end position="312"/>
    </location>
</feature>
<sequence length="319" mass="35846">MKYCYAVIVSVFMFVVYSDTTYANEPSFTVTPLFPEEQIDGNESYYELQLDPTESTEFEVVLHNLSSKEVTVNASLFPAVTNEHFVIDYIEAESEIADLIDVEPSVTLGPHEVKTIDVAVQVPDQAFDGFLLGGLYFEEAYDENITNGGISNEYAYLIGLQLTNDHEQHGAIEPELSFINVEPITYENRPRINVSFQNDTAIIIDDLTVVTEIFTDEGERIASHEKVDGRMAPSSAVTYGVELSEVLKPGTYTANVTATNDVDEWVWEEELTIEEEDFAEAEMIEEESTGPFPYWMMIMMVVAILFVPIAFISGRRGRS</sequence>
<dbReference type="Proteomes" id="UP000741863">
    <property type="component" value="Unassembled WGS sequence"/>
</dbReference>
<dbReference type="Pfam" id="PF11797">
    <property type="entry name" value="WxLIP_HBD"/>
    <property type="match status" value="1"/>
</dbReference>
<dbReference type="Pfam" id="PF06030">
    <property type="entry name" value="WxLIP_PGBD"/>
    <property type="match status" value="1"/>
</dbReference>
<proteinExistence type="predicted"/>
<evidence type="ECO:0000313" key="5">
    <source>
        <dbReference type="EMBL" id="MBM7632453.1"/>
    </source>
</evidence>
<gene>
    <name evidence="5" type="ORF">JOD17_001546</name>
</gene>
<dbReference type="EMBL" id="JAFBEC010000003">
    <property type="protein sequence ID" value="MBM7632453.1"/>
    <property type="molecule type" value="Genomic_DNA"/>
</dbReference>
<dbReference type="InterPro" id="IPR021759">
    <property type="entry name" value="WxLIP_HBD"/>
</dbReference>
<keyword evidence="1" id="KW-0812">Transmembrane</keyword>
<evidence type="ECO:0000256" key="2">
    <source>
        <dbReference type="SAM" id="SignalP"/>
    </source>
</evidence>
<organism evidence="5 6">
    <name type="scientific">Geomicrobium sediminis</name>
    <dbReference type="NCBI Taxonomy" id="1347788"/>
    <lineage>
        <taxon>Bacteria</taxon>
        <taxon>Bacillati</taxon>
        <taxon>Bacillota</taxon>
        <taxon>Bacilli</taxon>
        <taxon>Bacillales</taxon>
        <taxon>Geomicrobium</taxon>
    </lineage>
</organism>
<keyword evidence="6" id="KW-1185">Reference proteome</keyword>
<reference evidence="5 6" key="1">
    <citation type="submission" date="2021-01" db="EMBL/GenBank/DDBJ databases">
        <title>Genomic Encyclopedia of Type Strains, Phase IV (KMG-IV): sequencing the most valuable type-strain genomes for metagenomic binning, comparative biology and taxonomic classification.</title>
        <authorList>
            <person name="Goeker M."/>
        </authorList>
    </citation>
    <scope>NUCLEOTIDE SEQUENCE [LARGE SCALE GENOMIC DNA]</scope>
    <source>
        <strain evidence="5 6">DSM 25540</strain>
    </source>
</reference>
<evidence type="ECO:0008006" key="7">
    <source>
        <dbReference type="Google" id="ProtNLM"/>
    </source>
</evidence>
<dbReference type="RefSeq" id="WP_204696668.1">
    <property type="nucleotide sequence ID" value="NZ_JAFBEC010000003.1"/>
</dbReference>
<keyword evidence="2" id="KW-0732">Signal</keyword>